<evidence type="ECO:0008006" key="5">
    <source>
        <dbReference type="Google" id="ProtNLM"/>
    </source>
</evidence>
<keyword evidence="4" id="KW-1185">Reference proteome</keyword>
<dbReference type="InterPro" id="IPR011990">
    <property type="entry name" value="TPR-like_helical_dom_sf"/>
</dbReference>
<feature type="repeat" description="PPR" evidence="2">
    <location>
        <begin position="355"/>
        <end position="389"/>
    </location>
</feature>
<evidence type="ECO:0000313" key="3">
    <source>
        <dbReference type="EMBL" id="CAK9143329.1"/>
    </source>
</evidence>
<sequence>MHPRFQNAYRLFAGITQRQRFTRNSIYSSYHSSLSSSPSYFEDPFEIFGENECVISWTSRISSLVRRNKPGQAIGLFKTMLMNDHKPNYVTVLSIIQAVNVLGSEDMTQEIHGLVIVMGFDLEVSVVTALLGVYSVWDMEAVLKLFDDMPYKDVVLWSAMISVCVKNGKYIEAFEFFRQMQFYGLQPNHVSIVSILPACVDLNVLQFGKQVHGCSIKKAYYSHTNVQNSLVNVYAKHRNFESSIQIFNRISKKDIISWRSMIHGCIENECPQIALNLFSEMRSSGFEPDETIIGEVIGASLQAEKLEFGLGSHGLVLKCGFLAFVSTATALLQMYAKVGEVGSAKIVFNQLHPKDHIAWSAMISAYAQTGHPCDAFDTFKQMQLANEKPNEITFVSLLQSCSSVATHEIGESIHAHVTKAGYSSNTFFISSLIDLYCKLGRLRQGMALFNENPTTDLICWSSMINGYGMNGCGEEALECFSNMLRCGIKPNNVVFISVLSACSHCGLEYEGWNWFYAMKEKYGIVPKLAHYACMVDMLSRQGYVEEALEFVNKMPIEPDKRIWGSLLAGCRKTRGSIDIAELVAQQLIGLDPTNTSYYVILSNLYAEQGRWKDVEKLRKLLDEKGLKKEIGYSMIGSEL</sequence>
<dbReference type="GO" id="GO:0003729">
    <property type="term" value="F:mRNA binding"/>
    <property type="evidence" value="ECO:0007669"/>
    <property type="project" value="UniProtKB-ARBA"/>
</dbReference>
<feature type="repeat" description="PPR" evidence="2">
    <location>
        <begin position="153"/>
        <end position="187"/>
    </location>
</feature>
<accession>A0ABC8RED6</accession>
<keyword evidence="1" id="KW-0677">Repeat</keyword>
<comment type="caution">
    <text evidence="3">The sequence shown here is derived from an EMBL/GenBank/DDBJ whole genome shotgun (WGS) entry which is preliminary data.</text>
</comment>
<organism evidence="3 4">
    <name type="scientific">Ilex paraguariensis</name>
    <name type="common">yerba mate</name>
    <dbReference type="NCBI Taxonomy" id="185542"/>
    <lineage>
        <taxon>Eukaryota</taxon>
        <taxon>Viridiplantae</taxon>
        <taxon>Streptophyta</taxon>
        <taxon>Embryophyta</taxon>
        <taxon>Tracheophyta</taxon>
        <taxon>Spermatophyta</taxon>
        <taxon>Magnoliopsida</taxon>
        <taxon>eudicotyledons</taxon>
        <taxon>Gunneridae</taxon>
        <taxon>Pentapetalae</taxon>
        <taxon>asterids</taxon>
        <taxon>campanulids</taxon>
        <taxon>Aquifoliales</taxon>
        <taxon>Aquifoliaceae</taxon>
        <taxon>Ilex</taxon>
    </lineage>
</organism>
<protein>
    <recommendedName>
        <fullName evidence="5">Pentatricopeptide repeat-containing protein</fullName>
    </recommendedName>
</protein>
<evidence type="ECO:0000313" key="4">
    <source>
        <dbReference type="Proteomes" id="UP001642360"/>
    </source>
</evidence>
<dbReference type="Pfam" id="PF13041">
    <property type="entry name" value="PPR_2"/>
    <property type="match status" value="3"/>
</dbReference>
<name>A0ABC8RED6_9AQUA</name>
<feature type="repeat" description="PPR" evidence="2">
    <location>
        <begin position="254"/>
        <end position="288"/>
    </location>
</feature>
<dbReference type="NCBIfam" id="TIGR00756">
    <property type="entry name" value="PPR"/>
    <property type="match status" value="5"/>
</dbReference>
<dbReference type="PANTHER" id="PTHR47926">
    <property type="entry name" value="PENTATRICOPEPTIDE REPEAT-CONTAINING PROTEIN"/>
    <property type="match status" value="1"/>
</dbReference>
<gene>
    <name evidence="3" type="ORF">ILEXP_LOCUS11029</name>
</gene>
<feature type="repeat" description="PPR" evidence="2">
    <location>
        <begin position="456"/>
        <end position="490"/>
    </location>
</feature>
<dbReference type="Pfam" id="PF20431">
    <property type="entry name" value="E_motif"/>
    <property type="match status" value="1"/>
</dbReference>
<dbReference type="Gene3D" id="1.25.40.10">
    <property type="entry name" value="Tetratricopeptide repeat domain"/>
    <property type="match status" value="6"/>
</dbReference>
<dbReference type="FunFam" id="1.25.40.10:FF:000090">
    <property type="entry name" value="Pentatricopeptide repeat-containing protein, chloroplastic"/>
    <property type="match status" value="1"/>
</dbReference>
<dbReference type="PANTHER" id="PTHR47926:SF414">
    <property type="entry name" value="PENTATRICOPEPTIDE REPEAT-CONTAINING PROTEIN DOT4, CHLOROPLASTIC-LIKE"/>
    <property type="match status" value="1"/>
</dbReference>
<reference evidence="3 4" key="1">
    <citation type="submission" date="2024-02" db="EMBL/GenBank/DDBJ databases">
        <authorList>
            <person name="Vignale AGUSTIN F."/>
            <person name="Sosa J E."/>
            <person name="Modenutti C."/>
        </authorList>
    </citation>
    <scope>NUCLEOTIDE SEQUENCE [LARGE SCALE GENOMIC DNA]</scope>
</reference>
<dbReference type="AlphaFoldDB" id="A0ABC8RED6"/>
<dbReference type="FunFam" id="1.25.40.10:FF:000073">
    <property type="entry name" value="Pentatricopeptide repeat-containing protein chloroplastic"/>
    <property type="match status" value="2"/>
</dbReference>
<dbReference type="Proteomes" id="UP001642360">
    <property type="component" value="Unassembled WGS sequence"/>
</dbReference>
<proteinExistence type="predicted"/>
<evidence type="ECO:0000256" key="1">
    <source>
        <dbReference type="ARBA" id="ARBA00022737"/>
    </source>
</evidence>
<dbReference type="EMBL" id="CAUOFW020001290">
    <property type="protein sequence ID" value="CAK9143329.1"/>
    <property type="molecule type" value="Genomic_DNA"/>
</dbReference>
<dbReference type="PROSITE" id="PS51375">
    <property type="entry name" value="PPR"/>
    <property type="match status" value="4"/>
</dbReference>
<dbReference type="InterPro" id="IPR002885">
    <property type="entry name" value="PPR_rpt"/>
</dbReference>
<evidence type="ECO:0000256" key="2">
    <source>
        <dbReference type="PROSITE-ProRule" id="PRU00708"/>
    </source>
</evidence>
<dbReference type="InterPro" id="IPR046960">
    <property type="entry name" value="PPR_At4g14850-like_plant"/>
</dbReference>
<dbReference type="SUPFAM" id="SSF48452">
    <property type="entry name" value="TPR-like"/>
    <property type="match status" value="1"/>
</dbReference>
<dbReference type="InterPro" id="IPR046848">
    <property type="entry name" value="E_motif"/>
</dbReference>
<dbReference type="Pfam" id="PF01535">
    <property type="entry name" value="PPR"/>
    <property type="match status" value="5"/>
</dbReference>